<reference evidence="1" key="1">
    <citation type="journal article" date="2020" name="Stud. Mycol.">
        <title>101 Dothideomycetes genomes: a test case for predicting lifestyles and emergence of pathogens.</title>
        <authorList>
            <person name="Haridas S."/>
            <person name="Albert R."/>
            <person name="Binder M."/>
            <person name="Bloem J."/>
            <person name="Labutti K."/>
            <person name="Salamov A."/>
            <person name="Andreopoulos B."/>
            <person name="Baker S."/>
            <person name="Barry K."/>
            <person name="Bills G."/>
            <person name="Bluhm B."/>
            <person name="Cannon C."/>
            <person name="Castanera R."/>
            <person name="Culley D."/>
            <person name="Daum C."/>
            <person name="Ezra D."/>
            <person name="Gonzalez J."/>
            <person name="Henrissat B."/>
            <person name="Kuo A."/>
            <person name="Liang C."/>
            <person name="Lipzen A."/>
            <person name="Lutzoni F."/>
            <person name="Magnuson J."/>
            <person name="Mondo S."/>
            <person name="Nolan M."/>
            <person name="Ohm R."/>
            <person name="Pangilinan J."/>
            <person name="Park H.-J."/>
            <person name="Ramirez L."/>
            <person name="Alfaro M."/>
            <person name="Sun H."/>
            <person name="Tritt A."/>
            <person name="Yoshinaga Y."/>
            <person name="Zwiers L.-H."/>
            <person name="Turgeon B."/>
            <person name="Goodwin S."/>
            <person name="Spatafora J."/>
            <person name="Crous P."/>
            <person name="Grigoriev I."/>
        </authorList>
    </citation>
    <scope>NUCLEOTIDE SEQUENCE</scope>
    <source>
        <strain evidence="1">CBS 123094</strain>
    </source>
</reference>
<dbReference type="AlphaFoldDB" id="A0A6A5WRI0"/>
<accession>A0A6A5WRI0</accession>
<sequence length="533" mass="61796">MPPLLMPIQHRSVVRHGDHTLAFQRRFTTMLDFPVSHSRKSRGRTERNYYYCPPSQQDPVLQIIKRTIRDLAKIDIAVAGADLRVAHRTSSPPIWPPSAEGNEVKFYTFKEFYEDVPLTVPVIIHAQTNSRKLTDDMIYIRIRGVNVPLVQFLQNLPAREWLLQGRQGTKSQQKWWRENGAPFRLMDLPPELRLIIYKHALGPIYPRTQYYAADSLSDPDHRSHARLTFGNGYNTRLDPCPVEWDSKLRRRQHACWFVPENRPDISPPNLQLLLANRQTHAEALAAGWNGTLMHFVFLQTFIDVSCARLAPGPAVMFNSLSRIQLNFQHEEYFILMGVNVRNSFDINPALSKVHHLENISTLKHLQLRFRSPNDGYSGSPWNFGDFRFTGCQRIMVDWIITMLFPTIRKIPKVTFTGFIKTATKQKWDHRLQKVKMDGFSETDHEEELCAIFRHKSEPPPCLCPKSCRVTYASRDDTKIAIGGRNRSYLRHWFNTCEDFDFDDTWKPDPLAEGHRYPKVQPCADSQGLDDSCL</sequence>
<organism evidence="1 2">
    <name type="scientific">Amniculicola lignicola CBS 123094</name>
    <dbReference type="NCBI Taxonomy" id="1392246"/>
    <lineage>
        <taxon>Eukaryota</taxon>
        <taxon>Fungi</taxon>
        <taxon>Dikarya</taxon>
        <taxon>Ascomycota</taxon>
        <taxon>Pezizomycotina</taxon>
        <taxon>Dothideomycetes</taxon>
        <taxon>Pleosporomycetidae</taxon>
        <taxon>Pleosporales</taxon>
        <taxon>Amniculicolaceae</taxon>
        <taxon>Amniculicola</taxon>
    </lineage>
</organism>
<dbReference type="Proteomes" id="UP000799779">
    <property type="component" value="Unassembled WGS sequence"/>
</dbReference>
<dbReference type="OrthoDB" id="5335493at2759"/>
<evidence type="ECO:0000313" key="2">
    <source>
        <dbReference type="Proteomes" id="UP000799779"/>
    </source>
</evidence>
<proteinExistence type="predicted"/>
<evidence type="ECO:0000313" key="1">
    <source>
        <dbReference type="EMBL" id="KAF2003678.1"/>
    </source>
</evidence>
<gene>
    <name evidence="1" type="ORF">P154DRAFT_572866</name>
</gene>
<dbReference type="EMBL" id="ML977571">
    <property type="protein sequence ID" value="KAF2003678.1"/>
    <property type="molecule type" value="Genomic_DNA"/>
</dbReference>
<dbReference type="PANTHER" id="PTHR38790">
    <property type="entry name" value="2EXR DOMAIN-CONTAINING PROTEIN-RELATED"/>
    <property type="match status" value="1"/>
</dbReference>
<protein>
    <submittedName>
        <fullName evidence="1">Uncharacterized protein</fullName>
    </submittedName>
</protein>
<keyword evidence="2" id="KW-1185">Reference proteome</keyword>
<dbReference type="PANTHER" id="PTHR38790:SF9">
    <property type="entry name" value="F-BOX DOMAIN-CONTAINING PROTEIN"/>
    <property type="match status" value="1"/>
</dbReference>
<name>A0A6A5WRI0_9PLEO</name>